<dbReference type="EMBL" id="JWZT01004559">
    <property type="protein sequence ID" value="KII63852.1"/>
    <property type="molecule type" value="Genomic_DNA"/>
</dbReference>
<dbReference type="AlphaFoldDB" id="A0A0C2J433"/>
<keyword evidence="2" id="KW-1185">Reference proteome</keyword>
<gene>
    <name evidence="1" type="ORF">RF11_05874</name>
</gene>
<protein>
    <submittedName>
        <fullName evidence="1">Uncharacterized protein</fullName>
    </submittedName>
</protein>
<evidence type="ECO:0000313" key="2">
    <source>
        <dbReference type="Proteomes" id="UP000031668"/>
    </source>
</evidence>
<dbReference type="Proteomes" id="UP000031668">
    <property type="component" value="Unassembled WGS sequence"/>
</dbReference>
<comment type="caution">
    <text evidence="1">The sequence shown here is derived from an EMBL/GenBank/DDBJ whole genome shotgun (WGS) entry which is preliminary data.</text>
</comment>
<proteinExistence type="predicted"/>
<sequence>MRVFDISLLIRREIDTIETPKEILQELSLKLINFIYAVEDRQTNSNREERREFIQIDSYNNNDVVFNHRRNYGTLIDGPWILGLIECTIQEDGSCKSSEIRIFIINRRDAQTIRPITRQELSAGSTNRNGMEWKIIRHKIIKPTRKPSDDLLTSHLHEYM</sequence>
<evidence type="ECO:0000313" key="1">
    <source>
        <dbReference type="EMBL" id="KII63852.1"/>
    </source>
</evidence>
<organism evidence="1 2">
    <name type="scientific">Thelohanellus kitauei</name>
    <name type="common">Myxosporean</name>
    <dbReference type="NCBI Taxonomy" id="669202"/>
    <lineage>
        <taxon>Eukaryota</taxon>
        <taxon>Metazoa</taxon>
        <taxon>Cnidaria</taxon>
        <taxon>Myxozoa</taxon>
        <taxon>Myxosporea</taxon>
        <taxon>Bivalvulida</taxon>
        <taxon>Platysporina</taxon>
        <taxon>Myxobolidae</taxon>
        <taxon>Thelohanellus</taxon>
    </lineage>
</organism>
<accession>A0A0C2J433</accession>
<name>A0A0C2J433_THEKT</name>
<reference evidence="1 2" key="1">
    <citation type="journal article" date="2014" name="Genome Biol. Evol.">
        <title>The genome of the myxosporean Thelohanellus kitauei shows adaptations to nutrient acquisition within its fish host.</title>
        <authorList>
            <person name="Yang Y."/>
            <person name="Xiong J."/>
            <person name="Zhou Z."/>
            <person name="Huo F."/>
            <person name="Miao W."/>
            <person name="Ran C."/>
            <person name="Liu Y."/>
            <person name="Zhang J."/>
            <person name="Feng J."/>
            <person name="Wang M."/>
            <person name="Wang M."/>
            <person name="Wang L."/>
            <person name="Yao B."/>
        </authorList>
    </citation>
    <scope>NUCLEOTIDE SEQUENCE [LARGE SCALE GENOMIC DNA]</scope>
    <source>
        <strain evidence="1">Wuqing</strain>
    </source>
</reference>